<name>A0A014MDA5_9BURK</name>
<dbReference type="Pfam" id="PF06181">
    <property type="entry name" value="Urate_ox_N"/>
    <property type="match status" value="1"/>
</dbReference>
<feature type="transmembrane region" description="Helical" evidence="1">
    <location>
        <begin position="176"/>
        <end position="200"/>
    </location>
</feature>
<dbReference type="SUPFAM" id="SSF46626">
    <property type="entry name" value="Cytochrome c"/>
    <property type="match status" value="1"/>
</dbReference>
<feature type="domain" description="Urate oxidase N-terminal" evidence="2">
    <location>
        <begin position="3"/>
        <end position="306"/>
    </location>
</feature>
<dbReference type="AlphaFoldDB" id="A0A014MDA5"/>
<evidence type="ECO:0000313" key="4">
    <source>
        <dbReference type="Proteomes" id="UP000020766"/>
    </source>
</evidence>
<evidence type="ECO:0000256" key="1">
    <source>
        <dbReference type="SAM" id="Phobius"/>
    </source>
</evidence>
<keyword evidence="4" id="KW-1185">Reference proteome</keyword>
<evidence type="ECO:0000259" key="2">
    <source>
        <dbReference type="Pfam" id="PF06181"/>
    </source>
</evidence>
<dbReference type="GO" id="GO:0020037">
    <property type="term" value="F:heme binding"/>
    <property type="evidence" value="ECO:0007669"/>
    <property type="project" value="InterPro"/>
</dbReference>
<feature type="transmembrane region" description="Helical" evidence="1">
    <location>
        <begin position="12"/>
        <end position="33"/>
    </location>
</feature>
<dbReference type="EMBL" id="JBOK01000013">
    <property type="protein sequence ID" value="EXU79701.1"/>
    <property type="molecule type" value="Genomic_DNA"/>
</dbReference>
<organism evidence="3 4">
    <name type="scientific">Comamonas aquatica DA1877</name>
    <dbReference type="NCBI Taxonomy" id="1457173"/>
    <lineage>
        <taxon>Bacteria</taxon>
        <taxon>Pseudomonadati</taxon>
        <taxon>Pseudomonadota</taxon>
        <taxon>Betaproteobacteria</taxon>
        <taxon>Burkholderiales</taxon>
        <taxon>Comamonadaceae</taxon>
        <taxon>Comamonas</taxon>
    </lineage>
</organism>
<protein>
    <submittedName>
        <fullName evidence="3">Membrane protein</fullName>
    </submittedName>
</protein>
<keyword evidence="1" id="KW-0472">Membrane</keyword>
<feature type="transmembrane region" description="Helical" evidence="1">
    <location>
        <begin position="288"/>
        <end position="306"/>
    </location>
</feature>
<feature type="transmembrane region" description="Helical" evidence="1">
    <location>
        <begin position="256"/>
        <end position="276"/>
    </location>
</feature>
<feature type="transmembrane region" description="Helical" evidence="1">
    <location>
        <begin position="116"/>
        <end position="138"/>
    </location>
</feature>
<dbReference type="PATRIC" id="fig|1457173.3.peg.2340"/>
<evidence type="ECO:0000313" key="3">
    <source>
        <dbReference type="EMBL" id="EXU79701.1"/>
    </source>
</evidence>
<sequence>MESYILDWANLLLRWLHVITAIAWVGSSFYFVFLDSSLTPPVDEDLKKQGVSGELWALHGGGFYHPVKFAGAPPKLPDHLHWFYWESYTTWLSGFALLTVSYLWNAKIYLVDPANPLMSSQMAIVAALAFLVVFWFLYDGICRVFGQKDGGDATVGALVLVLVCVAAYLACHIFPGQAAFLLIGAMLATSMSANVFFWIIPGQKKMVASIKAGEPVDPIHGKRGKQRSVHNTYFTLPVLFAMLSNHYGWLHSHPQNWLVLILMMFAGAAIRQFFVMRHGHKLGRNPHPWKYAAVGVVVLLGVIAWLRPAPLAAVAANPAVIAPVGQSVVQGEAAKPVVESASSASTASAGSYEKMHAIMQQHCVVCHSSATIAQKNVKFDTPADVKSHAQQIYAQVVQLRKMPFGNPGALSAEERDSFKQWFESGAPVPTP</sequence>
<dbReference type="GO" id="GO:0009055">
    <property type="term" value="F:electron transfer activity"/>
    <property type="evidence" value="ECO:0007669"/>
    <property type="project" value="InterPro"/>
</dbReference>
<feature type="transmembrane region" description="Helical" evidence="1">
    <location>
        <begin position="150"/>
        <end position="170"/>
    </location>
</feature>
<feature type="transmembrane region" description="Helical" evidence="1">
    <location>
        <begin position="83"/>
        <end position="104"/>
    </location>
</feature>
<feature type="transmembrane region" description="Helical" evidence="1">
    <location>
        <begin position="232"/>
        <end position="250"/>
    </location>
</feature>
<dbReference type="Proteomes" id="UP000020766">
    <property type="component" value="Unassembled WGS sequence"/>
</dbReference>
<dbReference type="RefSeq" id="WP_043384379.1">
    <property type="nucleotide sequence ID" value="NZ_JBOK01000013.1"/>
</dbReference>
<dbReference type="InterPro" id="IPR010389">
    <property type="entry name" value="Urate_ox_N"/>
</dbReference>
<dbReference type="STRING" id="225991.MA05_13925"/>
<gene>
    <name evidence="3" type="ORF">AX13_03365</name>
</gene>
<keyword evidence="1" id="KW-0812">Transmembrane</keyword>
<accession>A0A014MDA5</accession>
<reference evidence="3 4" key="1">
    <citation type="submission" date="2014-01" db="EMBL/GenBank/DDBJ databases">
        <title>Interspecies Systems Biology Uncovers Metabolites Affecting C. elegans Gene Expression and Life History Traits.</title>
        <authorList>
            <person name="Watson E."/>
            <person name="Macneil L.T."/>
            <person name="Ritter A.D."/>
            <person name="Yilmaz L.S."/>
            <person name="Rosebrock A.P."/>
            <person name="Caudy A.A."/>
            <person name="Walhout A.J."/>
        </authorList>
    </citation>
    <scope>NUCLEOTIDE SEQUENCE [LARGE SCALE GENOMIC DNA]</scope>
    <source>
        <strain evidence="3 4">DA1877</strain>
    </source>
</reference>
<comment type="caution">
    <text evidence="3">The sequence shown here is derived from an EMBL/GenBank/DDBJ whole genome shotgun (WGS) entry which is preliminary data.</text>
</comment>
<proteinExistence type="predicted"/>
<dbReference type="InterPro" id="IPR036909">
    <property type="entry name" value="Cyt_c-like_dom_sf"/>
</dbReference>
<keyword evidence="1" id="KW-1133">Transmembrane helix</keyword>